<dbReference type="EMBL" id="NKDB02000001">
    <property type="protein sequence ID" value="RKJ99771.1"/>
    <property type="molecule type" value="Genomic_DNA"/>
</dbReference>
<dbReference type="Proteomes" id="UP000216225">
    <property type="component" value="Unassembled WGS sequence"/>
</dbReference>
<evidence type="ECO:0000256" key="1">
    <source>
        <dbReference type="ARBA" id="ARBA00012386"/>
    </source>
</evidence>
<dbReference type="AlphaFoldDB" id="A0A420KIM7"/>
<organism evidence="7 8">
    <name type="scientific">Alicycliphilus denitrificans</name>
    <dbReference type="NCBI Taxonomy" id="179636"/>
    <lineage>
        <taxon>Bacteria</taxon>
        <taxon>Pseudomonadati</taxon>
        <taxon>Pseudomonadota</taxon>
        <taxon>Betaproteobacteria</taxon>
        <taxon>Burkholderiales</taxon>
        <taxon>Comamonadaceae</taxon>
        <taxon>Alicycliphilus</taxon>
    </lineage>
</organism>
<dbReference type="RefSeq" id="WP_094436867.1">
    <property type="nucleotide sequence ID" value="NZ_NKDB02000001.1"/>
</dbReference>
<dbReference type="GO" id="GO:0016432">
    <property type="term" value="F:tRNA-uridine aminocarboxypropyltransferase activity"/>
    <property type="evidence" value="ECO:0007669"/>
    <property type="project" value="UniProtKB-EC"/>
</dbReference>
<comment type="similarity">
    <text evidence="5">Belongs to the TDD superfamily. DTWD2 family.</text>
</comment>
<sequence>MAAPSSRRSTCARCLRPGAACLCAAVRPVAHRVQVLILMHPLELHQAKGTARLLHLCLRHSRVIVGEAFAPDALAQVLAAPWSDADRQAPRRAVLLYPPSPPDPQHPMQAPPPLPAHWLAAPDRLRLVLLDGTWRKSRRMLWSNPQLQALPRLALHAPPASRYAIRKAHAPHQRSTLEAAQQALLQLEPANPDIAALGAAMEAFMAQQRVHWPAARSAMLDPPDP</sequence>
<accession>A0A420KIM7</accession>
<evidence type="ECO:0000259" key="6">
    <source>
        <dbReference type="SMART" id="SM01144"/>
    </source>
</evidence>
<name>A0A420KIM7_9BURK</name>
<dbReference type="InterPro" id="IPR039262">
    <property type="entry name" value="DTWD2/TAPT"/>
</dbReference>
<evidence type="ECO:0000256" key="2">
    <source>
        <dbReference type="ARBA" id="ARBA00022679"/>
    </source>
</evidence>
<reference evidence="7 8" key="1">
    <citation type="submission" date="2018-09" db="EMBL/GenBank/DDBJ databases">
        <title>Genome comparison of Alicycliphilus sp. BQ1, a polyurethanolytic bacterium, with its closest phylogenetic relatives Alicycliphilus denitrificans BC and K601, unable to attack polyurethane.</title>
        <authorList>
            <person name="Loza-Tavera H."/>
            <person name="Lozano L."/>
            <person name="Cevallos M."/>
            <person name="Maya-Lucas O."/>
            <person name="Garcia-Mena J."/>
            <person name="Hernandez J."/>
        </authorList>
    </citation>
    <scope>NUCLEOTIDE SEQUENCE [LARGE SCALE GENOMIC DNA]</scope>
    <source>
        <strain evidence="7 8">BQ1</strain>
    </source>
</reference>
<keyword evidence="2" id="KW-0808">Transferase</keyword>
<dbReference type="Pfam" id="PF03942">
    <property type="entry name" value="DTW"/>
    <property type="match status" value="1"/>
</dbReference>
<comment type="caution">
    <text evidence="7">The sequence shown here is derived from an EMBL/GenBank/DDBJ whole genome shotgun (WGS) entry which is preliminary data.</text>
</comment>
<evidence type="ECO:0000313" key="7">
    <source>
        <dbReference type="EMBL" id="RKJ99771.1"/>
    </source>
</evidence>
<feature type="domain" description="DTW" evidence="6">
    <location>
        <begin position="7"/>
        <end position="213"/>
    </location>
</feature>
<dbReference type="PANTHER" id="PTHR21392">
    <property type="entry name" value="TRNA-URIDINE AMINOCARBOXYPROPYLTRANSFERASE 2"/>
    <property type="match status" value="1"/>
</dbReference>
<dbReference type="PANTHER" id="PTHR21392:SF0">
    <property type="entry name" value="TRNA-URIDINE AMINOCARBOXYPROPYLTRANSFERASE 2"/>
    <property type="match status" value="1"/>
</dbReference>
<keyword evidence="4" id="KW-0819">tRNA processing</keyword>
<evidence type="ECO:0000256" key="4">
    <source>
        <dbReference type="ARBA" id="ARBA00022694"/>
    </source>
</evidence>
<keyword evidence="3" id="KW-0949">S-adenosyl-L-methionine</keyword>
<evidence type="ECO:0000256" key="3">
    <source>
        <dbReference type="ARBA" id="ARBA00022691"/>
    </source>
</evidence>
<gene>
    <name evidence="7" type="ORF">CE154_008660</name>
</gene>
<evidence type="ECO:0000256" key="5">
    <source>
        <dbReference type="ARBA" id="ARBA00034489"/>
    </source>
</evidence>
<protein>
    <recommendedName>
        <fullName evidence="1">tRNA-uridine aminocarboxypropyltransferase</fullName>
        <ecNumber evidence="1">2.5.1.25</ecNumber>
    </recommendedName>
</protein>
<proteinExistence type="inferred from homology"/>
<evidence type="ECO:0000313" key="8">
    <source>
        <dbReference type="Proteomes" id="UP000216225"/>
    </source>
</evidence>
<dbReference type="InterPro" id="IPR005636">
    <property type="entry name" value="DTW"/>
</dbReference>
<dbReference type="EC" id="2.5.1.25" evidence="1"/>
<dbReference type="SMART" id="SM01144">
    <property type="entry name" value="DTW"/>
    <property type="match status" value="1"/>
</dbReference>
<dbReference type="GO" id="GO:0008033">
    <property type="term" value="P:tRNA processing"/>
    <property type="evidence" value="ECO:0007669"/>
    <property type="project" value="UniProtKB-KW"/>
</dbReference>